<dbReference type="GO" id="GO:0016579">
    <property type="term" value="P:protein deubiquitination"/>
    <property type="evidence" value="ECO:0007669"/>
    <property type="project" value="InterPro"/>
</dbReference>
<keyword evidence="4" id="KW-0479">Metal-binding</keyword>
<dbReference type="Gene3D" id="3.30.40.10">
    <property type="entry name" value="Zinc/RING finger domain, C3HC4 (zinc finger)"/>
    <property type="match status" value="1"/>
</dbReference>
<comment type="similarity">
    <text evidence="13">Belongs to the peptidase C19 family. UBP8 subfamily.</text>
</comment>
<keyword evidence="5 14" id="KW-0863">Zinc-finger</keyword>
<dbReference type="GO" id="GO:0006508">
    <property type="term" value="P:proteolysis"/>
    <property type="evidence" value="ECO:0007669"/>
    <property type="project" value="UniProtKB-KW"/>
</dbReference>
<evidence type="ECO:0000256" key="14">
    <source>
        <dbReference type="PROSITE-ProRule" id="PRU00502"/>
    </source>
</evidence>
<protein>
    <recommendedName>
        <fullName evidence="15">Ubiquitin carboxyl-terminal hydrolase</fullName>
        <ecNumber evidence="15">3.4.19.12</ecNumber>
    </recommendedName>
</protein>
<feature type="compositionally biased region" description="Low complexity" evidence="16">
    <location>
        <begin position="470"/>
        <end position="479"/>
    </location>
</feature>
<evidence type="ECO:0000256" key="15">
    <source>
        <dbReference type="RuleBase" id="RU366025"/>
    </source>
</evidence>
<evidence type="ECO:0000313" key="19">
    <source>
        <dbReference type="EMBL" id="PXF49933.1"/>
    </source>
</evidence>
<dbReference type="Gene3D" id="3.90.70.10">
    <property type="entry name" value="Cysteine proteinases"/>
    <property type="match status" value="1"/>
</dbReference>
<dbReference type="EMBL" id="NBIV01000001">
    <property type="protein sequence ID" value="PXF49933.1"/>
    <property type="molecule type" value="Genomic_DNA"/>
</dbReference>
<dbReference type="GO" id="GO:0008270">
    <property type="term" value="F:zinc ion binding"/>
    <property type="evidence" value="ECO:0007669"/>
    <property type="project" value="UniProtKB-KW"/>
</dbReference>
<proteinExistence type="inferred from homology"/>
<evidence type="ECO:0000256" key="11">
    <source>
        <dbReference type="ARBA" id="ARBA00023163"/>
    </source>
</evidence>
<feature type="region of interest" description="Disordered" evidence="16">
    <location>
        <begin position="447"/>
        <end position="519"/>
    </location>
</feature>
<keyword evidence="8 15" id="KW-0788">Thiol protease</keyword>
<dbReference type="InterPro" id="IPR001394">
    <property type="entry name" value="Peptidase_C19_UCH"/>
</dbReference>
<organism evidence="19 20">
    <name type="scientific">Gracilariopsis chorda</name>
    <dbReference type="NCBI Taxonomy" id="448386"/>
    <lineage>
        <taxon>Eukaryota</taxon>
        <taxon>Rhodophyta</taxon>
        <taxon>Florideophyceae</taxon>
        <taxon>Rhodymeniophycidae</taxon>
        <taxon>Gracilariales</taxon>
        <taxon>Gracilariaceae</taxon>
        <taxon>Gracilariopsis</taxon>
    </lineage>
</organism>
<keyword evidence="9" id="KW-0862">Zinc</keyword>
<evidence type="ECO:0000256" key="7">
    <source>
        <dbReference type="ARBA" id="ARBA00022801"/>
    </source>
</evidence>
<dbReference type="PANTHER" id="PTHR21646">
    <property type="entry name" value="UBIQUITIN CARBOXYL-TERMINAL HYDROLASE"/>
    <property type="match status" value="1"/>
</dbReference>
<evidence type="ECO:0000256" key="1">
    <source>
        <dbReference type="ARBA" id="ARBA00000707"/>
    </source>
</evidence>
<feature type="compositionally biased region" description="Basic and acidic residues" evidence="16">
    <location>
        <begin position="342"/>
        <end position="355"/>
    </location>
</feature>
<evidence type="ECO:0000259" key="18">
    <source>
        <dbReference type="PROSITE" id="PS50271"/>
    </source>
</evidence>
<dbReference type="SUPFAM" id="SSF57850">
    <property type="entry name" value="RING/U-box"/>
    <property type="match status" value="1"/>
</dbReference>
<accession>A0A2V3J6J8</accession>
<dbReference type="AlphaFoldDB" id="A0A2V3J6J8"/>
<dbReference type="Pfam" id="PF02148">
    <property type="entry name" value="zf-UBP"/>
    <property type="match status" value="1"/>
</dbReference>
<dbReference type="PROSITE" id="PS50235">
    <property type="entry name" value="USP_3"/>
    <property type="match status" value="1"/>
</dbReference>
<evidence type="ECO:0000256" key="2">
    <source>
        <dbReference type="ARBA" id="ARBA00004123"/>
    </source>
</evidence>
<keyword evidence="11" id="KW-0804">Transcription</keyword>
<dbReference type="PROSITE" id="PS00973">
    <property type="entry name" value="USP_2"/>
    <property type="match status" value="1"/>
</dbReference>
<evidence type="ECO:0000256" key="12">
    <source>
        <dbReference type="ARBA" id="ARBA00023242"/>
    </source>
</evidence>
<comment type="caution">
    <text evidence="19">The sequence shown here is derived from an EMBL/GenBank/DDBJ whole genome shotgun (WGS) entry which is preliminary data.</text>
</comment>
<keyword evidence="10" id="KW-0805">Transcription regulation</keyword>
<evidence type="ECO:0000256" key="5">
    <source>
        <dbReference type="ARBA" id="ARBA00022771"/>
    </source>
</evidence>
<dbReference type="GO" id="GO:0005634">
    <property type="term" value="C:nucleus"/>
    <property type="evidence" value="ECO:0007669"/>
    <property type="project" value="UniProtKB-SubCell"/>
</dbReference>
<evidence type="ECO:0000256" key="13">
    <source>
        <dbReference type="ARBA" id="ARBA00038490"/>
    </source>
</evidence>
<dbReference type="GO" id="GO:0004843">
    <property type="term" value="F:cysteine-type deubiquitinase activity"/>
    <property type="evidence" value="ECO:0007669"/>
    <property type="project" value="UniProtKB-UniRule"/>
</dbReference>
<keyword evidence="7 15" id="KW-0378">Hydrolase</keyword>
<feature type="compositionally biased region" description="Low complexity" evidence="16">
    <location>
        <begin position="492"/>
        <end position="505"/>
    </location>
</feature>
<dbReference type="Proteomes" id="UP000247409">
    <property type="component" value="Unassembled WGS sequence"/>
</dbReference>
<dbReference type="InterPro" id="IPR038765">
    <property type="entry name" value="Papain-like_cys_pep_sf"/>
</dbReference>
<evidence type="ECO:0000256" key="16">
    <source>
        <dbReference type="SAM" id="MobiDB-lite"/>
    </source>
</evidence>
<feature type="compositionally biased region" description="Basic and acidic residues" evidence="16">
    <location>
        <begin position="480"/>
        <end position="491"/>
    </location>
</feature>
<keyword evidence="3 15" id="KW-0645">Protease</keyword>
<dbReference type="InterPro" id="IPR028889">
    <property type="entry name" value="USP"/>
</dbReference>
<dbReference type="Pfam" id="PF00443">
    <property type="entry name" value="UCH"/>
    <property type="match status" value="1"/>
</dbReference>
<dbReference type="SUPFAM" id="SSF54001">
    <property type="entry name" value="Cysteine proteinases"/>
    <property type="match status" value="1"/>
</dbReference>
<name>A0A2V3J6J8_9FLOR</name>
<dbReference type="OrthoDB" id="2885at2759"/>
<dbReference type="EC" id="3.4.19.12" evidence="15"/>
<reference evidence="19 20" key="1">
    <citation type="journal article" date="2018" name="Mol. Biol. Evol.">
        <title>Analysis of the draft genome of the red seaweed Gracilariopsis chorda provides insights into genome size evolution in Rhodophyta.</title>
        <authorList>
            <person name="Lee J."/>
            <person name="Yang E.C."/>
            <person name="Graf L."/>
            <person name="Yang J.H."/>
            <person name="Qiu H."/>
            <person name="Zel Zion U."/>
            <person name="Chan C.X."/>
            <person name="Stephens T.G."/>
            <person name="Weber A.P.M."/>
            <person name="Boo G.H."/>
            <person name="Boo S.M."/>
            <person name="Kim K.M."/>
            <person name="Shin Y."/>
            <person name="Jung M."/>
            <person name="Lee S.J."/>
            <person name="Yim H.S."/>
            <person name="Lee J.H."/>
            <person name="Bhattacharya D."/>
            <person name="Yoon H.S."/>
        </authorList>
    </citation>
    <scope>NUCLEOTIDE SEQUENCE [LARGE SCALE GENOMIC DNA]</scope>
    <source>
        <strain evidence="19 20">SKKU-2015</strain>
        <tissue evidence="19">Whole body</tissue>
    </source>
</reference>
<keyword evidence="20" id="KW-1185">Reference proteome</keyword>
<feature type="domain" description="USP" evidence="17">
    <location>
        <begin position="217"/>
        <end position="719"/>
    </location>
</feature>
<keyword evidence="6 15" id="KW-0833">Ubl conjugation pathway</keyword>
<dbReference type="PROSITE" id="PS50271">
    <property type="entry name" value="ZF_UBP"/>
    <property type="match status" value="1"/>
</dbReference>
<comment type="catalytic activity">
    <reaction evidence="1 15">
        <text>Thiol-dependent hydrolysis of ester, thioester, amide, peptide and isopeptide bonds formed by the C-terminal Gly of ubiquitin (a 76-residue protein attached to proteins as an intracellular targeting signal).</text>
        <dbReference type="EC" id="3.4.19.12"/>
    </reaction>
</comment>
<keyword evidence="12" id="KW-0539">Nucleus</keyword>
<feature type="domain" description="UBP-type" evidence="18">
    <location>
        <begin position="3"/>
        <end position="148"/>
    </location>
</feature>
<dbReference type="InterPro" id="IPR050185">
    <property type="entry name" value="Ub_carboxyl-term_hydrolase"/>
</dbReference>
<dbReference type="STRING" id="448386.A0A2V3J6J8"/>
<dbReference type="InterPro" id="IPR018200">
    <property type="entry name" value="USP_CS"/>
</dbReference>
<evidence type="ECO:0000313" key="20">
    <source>
        <dbReference type="Proteomes" id="UP000247409"/>
    </source>
</evidence>
<evidence type="ECO:0000256" key="9">
    <source>
        <dbReference type="ARBA" id="ARBA00022833"/>
    </source>
</evidence>
<dbReference type="PROSITE" id="PS00972">
    <property type="entry name" value="USP_1"/>
    <property type="match status" value="1"/>
</dbReference>
<gene>
    <name evidence="19" type="ORF">BWQ96_00093</name>
</gene>
<evidence type="ECO:0000256" key="10">
    <source>
        <dbReference type="ARBA" id="ARBA00023015"/>
    </source>
</evidence>
<dbReference type="PANTHER" id="PTHR21646:SF33">
    <property type="entry name" value="UBIQUITIN CARBOXYL-TERMINAL HYDROLASE 22"/>
    <property type="match status" value="1"/>
</dbReference>
<feature type="region of interest" description="Disordered" evidence="16">
    <location>
        <begin position="342"/>
        <end position="386"/>
    </location>
</feature>
<evidence type="ECO:0000256" key="8">
    <source>
        <dbReference type="ARBA" id="ARBA00022807"/>
    </source>
</evidence>
<dbReference type="InterPro" id="IPR013083">
    <property type="entry name" value="Znf_RING/FYVE/PHD"/>
</dbReference>
<comment type="subcellular location">
    <subcellularLocation>
        <location evidence="2">Nucleus</location>
    </subcellularLocation>
</comment>
<dbReference type="InterPro" id="IPR001607">
    <property type="entry name" value="Znf_UBP"/>
</dbReference>
<evidence type="ECO:0000256" key="3">
    <source>
        <dbReference type="ARBA" id="ARBA00022670"/>
    </source>
</evidence>
<evidence type="ECO:0000256" key="4">
    <source>
        <dbReference type="ARBA" id="ARBA00022723"/>
    </source>
</evidence>
<evidence type="ECO:0000259" key="17">
    <source>
        <dbReference type="PROSITE" id="PS50235"/>
    </source>
</evidence>
<sequence length="725" mass="81261">MRIFCPHLSSVCNPEGLRRVSRAAESLFTAAHRPLTDIGQGSVPKCLHPDCVFSAAQDVYVCLHCVYMSCFNLDDTGSTSSGIEDQNDPKDPSPEYKTHLYQHFRSAGHFLHLSVEHQQMFCAECNDYVFNRYLDGAIGLQKYMARAQRRRFTSSISPLDSPVQTSPVFQLSNIKDRSKKRRLLTPSEWTPSDIELNKITLNSVMFAQPRKGIRPPAGLFNLGNSCYMNSVLQAFLNAPPLRRFFLADEHRPYCKKATKSDCLACAIDKLVCDSTFTIEAVPPREKNGHSSASLQVPFLVPQSVLDIMWRNAENLATYAQHDAHEFLIAALNVLNAHCRHEKFPDKSRETGESSKNDSSTTNKRGSSDPRRKLNPTSPVTNVRADPGGGFSKASLVSIHSTTSIVQNLFSGTLQSDVICRVCGNRSPTLERFYDISLDVDKVIKPASTRRSRAQSPAVDIQTSGNYPVQKKSAGSSADRSGSRQKVDHKGESAQSLHQSSGSRSSYDANNSSCEGEGDKDGDIANTLHECLTRFTEPELLDTSSKMHCMNCNMWQESMKQMSIRTLPPIICFHFKRFEQSFASIRRSEMVKIDTPVEFPADGLDLSLFQTSEVLRRRHEERAPQATTTALSDTLNVSAQRRDHPSDEKANARVRSNNDAVYDLFAVVNHSGRIDSGHYTSIIRRQGEWFRCDDEKVSRIAQVGEIVRSEEAYLVFYVQRFPNVQF</sequence>
<evidence type="ECO:0000256" key="6">
    <source>
        <dbReference type="ARBA" id="ARBA00022786"/>
    </source>
</evidence>